<protein>
    <recommendedName>
        <fullName evidence="14">sn-1-specific diacylglycerol lipase</fullName>
        <ecNumber evidence="14">3.1.1.116</ecNumber>
    </recommendedName>
</protein>
<comment type="cofactor">
    <cofactor evidence="1">
        <name>Ca(2+)</name>
        <dbReference type="ChEBI" id="CHEBI:29108"/>
    </cofactor>
</comment>
<dbReference type="GO" id="GO:0005886">
    <property type="term" value="C:plasma membrane"/>
    <property type="evidence" value="ECO:0007669"/>
    <property type="project" value="UniProtKB-SubCell"/>
</dbReference>
<evidence type="ECO:0000256" key="9">
    <source>
        <dbReference type="ARBA" id="ARBA00022963"/>
    </source>
</evidence>
<dbReference type="EMBL" id="SRPW01001044">
    <property type="protein sequence ID" value="KAG6008406.1"/>
    <property type="molecule type" value="Genomic_DNA"/>
</dbReference>
<evidence type="ECO:0000256" key="1">
    <source>
        <dbReference type="ARBA" id="ARBA00001913"/>
    </source>
</evidence>
<keyword evidence="5" id="KW-0812">Transmembrane</keyword>
<comment type="subcellular location">
    <subcellularLocation>
        <location evidence="2">Cell membrane</location>
        <topology evidence="2">Multi-pass membrane protein</topology>
    </subcellularLocation>
</comment>
<name>A0A9P7NCE8_9HYPO</name>
<feature type="compositionally biased region" description="Polar residues" evidence="15">
    <location>
        <begin position="642"/>
        <end position="656"/>
    </location>
</feature>
<evidence type="ECO:0000256" key="10">
    <source>
        <dbReference type="ARBA" id="ARBA00022989"/>
    </source>
</evidence>
<dbReference type="GO" id="GO:0016298">
    <property type="term" value="F:lipase activity"/>
    <property type="evidence" value="ECO:0007669"/>
    <property type="project" value="TreeGrafter"/>
</dbReference>
<proteinExistence type="predicted"/>
<feature type="compositionally biased region" description="Polar residues" evidence="15">
    <location>
        <begin position="612"/>
        <end position="623"/>
    </location>
</feature>
<dbReference type="PANTHER" id="PTHR45792:SF7">
    <property type="entry name" value="PUTATIVE (AFU_ORTHOLOGUE AFUA_6G02710)-RELATED"/>
    <property type="match status" value="1"/>
</dbReference>
<evidence type="ECO:0000256" key="15">
    <source>
        <dbReference type="SAM" id="MobiDB-lite"/>
    </source>
</evidence>
<evidence type="ECO:0000256" key="5">
    <source>
        <dbReference type="ARBA" id="ARBA00022692"/>
    </source>
</evidence>
<keyword evidence="12" id="KW-0472">Membrane</keyword>
<evidence type="ECO:0000259" key="16">
    <source>
        <dbReference type="Pfam" id="PF01764"/>
    </source>
</evidence>
<keyword evidence="6" id="KW-0479">Metal-binding</keyword>
<dbReference type="GO" id="GO:0046872">
    <property type="term" value="F:metal ion binding"/>
    <property type="evidence" value="ECO:0007669"/>
    <property type="project" value="UniProtKB-KW"/>
</dbReference>
<dbReference type="InterPro" id="IPR029058">
    <property type="entry name" value="AB_hydrolase_fold"/>
</dbReference>
<dbReference type="InterPro" id="IPR002921">
    <property type="entry name" value="Fungal_lipase-type"/>
</dbReference>
<dbReference type="AlphaFoldDB" id="A0A9P7NCE8"/>
<feature type="compositionally biased region" description="Polar residues" evidence="15">
    <location>
        <begin position="574"/>
        <end position="587"/>
    </location>
</feature>
<dbReference type="SUPFAM" id="SSF53474">
    <property type="entry name" value="alpha/beta-Hydrolases"/>
    <property type="match status" value="1"/>
</dbReference>
<feature type="compositionally biased region" description="Basic residues" evidence="15">
    <location>
        <begin position="671"/>
        <end position="686"/>
    </location>
</feature>
<feature type="domain" description="Fungal lipase-type" evidence="16">
    <location>
        <begin position="838"/>
        <end position="967"/>
    </location>
</feature>
<dbReference type="Gene3D" id="3.40.50.1820">
    <property type="entry name" value="alpha/beta hydrolase"/>
    <property type="match status" value="1"/>
</dbReference>
<evidence type="ECO:0000256" key="7">
    <source>
        <dbReference type="ARBA" id="ARBA00022801"/>
    </source>
</evidence>
<evidence type="ECO:0000256" key="6">
    <source>
        <dbReference type="ARBA" id="ARBA00022723"/>
    </source>
</evidence>
<keyword evidence="9" id="KW-0442">Lipid degradation</keyword>
<keyword evidence="4" id="KW-0597">Phosphoprotein</keyword>
<evidence type="ECO:0000313" key="18">
    <source>
        <dbReference type="Proteomes" id="UP000748025"/>
    </source>
</evidence>
<keyword evidence="8" id="KW-0106">Calcium</keyword>
<feature type="region of interest" description="Disordered" evidence="15">
    <location>
        <begin position="359"/>
        <end position="508"/>
    </location>
</feature>
<feature type="compositionally biased region" description="Low complexity" evidence="15">
    <location>
        <begin position="416"/>
        <end position="430"/>
    </location>
</feature>
<dbReference type="Proteomes" id="UP000748025">
    <property type="component" value="Unassembled WGS sequence"/>
</dbReference>
<evidence type="ECO:0000313" key="17">
    <source>
        <dbReference type="EMBL" id="KAG6008406.1"/>
    </source>
</evidence>
<keyword evidence="11" id="KW-0443">Lipid metabolism</keyword>
<dbReference type="OrthoDB" id="438440at2759"/>
<evidence type="ECO:0000256" key="14">
    <source>
        <dbReference type="ARBA" id="ARBA00026104"/>
    </source>
</evidence>
<feature type="compositionally biased region" description="Basic and acidic residues" evidence="15">
    <location>
        <begin position="400"/>
        <end position="410"/>
    </location>
</feature>
<dbReference type="CDD" id="cd00519">
    <property type="entry name" value="Lipase_3"/>
    <property type="match status" value="1"/>
</dbReference>
<sequence length="1167" mass="126833">MLTGGPLGIEASADSPCHYPGPTLLPGPVAHAVSLATRSTSLAIRLGFFVSYYSLDAARFTTLSSLGLARGLVETVLGRAARDTIALSCSDLGVAEAESVFERSLQGLHFAVTQIVFWTAAGFRFTGTSISTASEASQLLLESLDKIFGSTDSSRAVASIITLVRRELNSPATGAQGEIVGVSDLLAALSVLAYLQGASRRSAVEEARRQSYEEVIWDVVVLSDGERIDVGHGQGEMGKHQSANDGPCHQNELAVRYGANEDDEAIMERLRNYVTANLDPGTTVSISNSVSSVQTITVDVSGPQLLSLPTPPGAEIVETRGSANLAATSSRPSWTFGVGGDNSYTVVYRIRRDKLRTTSLRGEQEEETGPAVVEMKNDIPAPSVEAETEEESSLAATNDIDLRSNREAREARRRPAASTSASTAISPPGSNRSTPEADARSTISSRRRSQASALEPTANQKRQRAPPTKVPSRDSSLPLARKLPVPDSSKRFLPRRKSDGLSGAKNTEKMAGVKKVFRESSQSISSIWNKEPSSDLDARLSAKQRPQWKGVGRAVTLDTSTKSKSPTGRAAAAQAQQPSHRSSSGRRVQTPGPYGRPSSRTSYVSVHEQRRSSIVSLTDSFPRSPTGGTPPSSPTMYRRDFSTQQPLSPSSGNACSPLSARNKAVGQHIQQQHHHQHHQHQPHHLYNRSSIPYAPSLYSLATNDSQSSLLLASYYQKSAYNASGALNILRNEGFVDGTFPAGHLLPNIARYMRYSSACYGSHFLKLLGISTELPASQVWDGTHQDVRHFAHHTESHNGNILLASFVDPQGGSDSTGSTGTGVPLVHYISLDHEAKAVVLACRGTLGFEDILADLTCDYDDLMWRGRAYRVHKGVHASARRLLYGGDGRVLVTLKKALLEFPEYGLVLCGHSLGGGVTSLLGVMLAEPNSEGPGFVISAETHSKLVTQGGPAANQDDHHHEQQQQQQHKFSDIRLPRGRRIHVYAYGPPGIMSPSLRKITRGLITTVVHGNDIVPHLSLGVLHDFQSLALAFKKDENNTKAEIRRRMWRAFQGHLAEKWYHTTPAAPRQGDEEWVLPMLQALRGSMKGKRLVPPGEVFAIETTRVLRRDAFVVQEEAIGRPARRVVLKYITDVERRFREIRFSAGLLTDHSPAKYEDALNMLRLGVVE</sequence>
<evidence type="ECO:0000256" key="2">
    <source>
        <dbReference type="ARBA" id="ARBA00004651"/>
    </source>
</evidence>
<accession>A0A9P7NCE8</accession>
<keyword evidence="7" id="KW-0378">Hydrolase</keyword>
<feature type="region of interest" description="Disordered" evidence="15">
    <location>
        <begin position="946"/>
        <end position="968"/>
    </location>
</feature>
<keyword evidence="3" id="KW-1003">Cell membrane</keyword>
<feature type="compositionally biased region" description="Polar residues" evidence="15">
    <location>
        <begin position="557"/>
        <end position="566"/>
    </location>
</feature>
<dbReference type="EC" id="3.1.1.116" evidence="14"/>
<comment type="catalytic activity">
    <reaction evidence="13">
        <text>a 1,2-diacyl-sn-glycerol + H2O = a 2-acylglycerol + a fatty acid + H(+)</text>
        <dbReference type="Rhea" id="RHEA:33275"/>
        <dbReference type="ChEBI" id="CHEBI:15377"/>
        <dbReference type="ChEBI" id="CHEBI:15378"/>
        <dbReference type="ChEBI" id="CHEBI:17389"/>
        <dbReference type="ChEBI" id="CHEBI:17815"/>
        <dbReference type="ChEBI" id="CHEBI:28868"/>
        <dbReference type="EC" id="3.1.1.116"/>
    </reaction>
    <physiologicalReaction direction="left-to-right" evidence="13">
        <dbReference type="Rhea" id="RHEA:33276"/>
    </physiologicalReaction>
</comment>
<gene>
    <name evidence="17" type="ORF">E4U43_000160</name>
</gene>
<evidence type="ECO:0000256" key="12">
    <source>
        <dbReference type="ARBA" id="ARBA00023136"/>
    </source>
</evidence>
<evidence type="ECO:0000256" key="8">
    <source>
        <dbReference type="ARBA" id="ARBA00022837"/>
    </source>
</evidence>
<dbReference type="Pfam" id="PF01764">
    <property type="entry name" value="Lipase_3"/>
    <property type="match status" value="1"/>
</dbReference>
<evidence type="ECO:0000256" key="13">
    <source>
        <dbReference type="ARBA" id="ARBA00024531"/>
    </source>
</evidence>
<organism evidence="17 18">
    <name type="scientific">Claviceps pusilla</name>
    <dbReference type="NCBI Taxonomy" id="123648"/>
    <lineage>
        <taxon>Eukaryota</taxon>
        <taxon>Fungi</taxon>
        <taxon>Dikarya</taxon>
        <taxon>Ascomycota</taxon>
        <taxon>Pezizomycotina</taxon>
        <taxon>Sordariomycetes</taxon>
        <taxon>Hypocreomycetidae</taxon>
        <taxon>Hypocreales</taxon>
        <taxon>Clavicipitaceae</taxon>
        <taxon>Claviceps</taxon>
    </lineage>
</organism>
<dbReference type="GO" id="GO:0046340">
    <property type="term" value="P:diacylglycerol catabolic process"/>
    <property type="evidence" value="ECO:0007669"/>
    <property type="project" value="TreeGrafter"/>
</dbReference>
<dbReference type="InterPro" id="IPR052214">
    <property type="entry name" value="DAG_Lipase-Related"/>
</dbReference>
<keyword evidence="18" id="KW-1185">Reference proteome</keyword>
<evidence type="ECO:0000256" key="4">
    <source>
        <dbReference type="ARBA" id="ARBA00022553"/>
    </source>
</evidence>
<comment type="caution">
    <text evidence="17">The sequence shown here is derived from an EMBL/GenBank/DDBJ whole genome shotgun (WGS) entry which is preliminary data.</text>
</comment>
<dbReference type="GO" id="GO:0019369">
    <property type="term" value="P:arachidonate metabolic process"/>
    <property type="evidence" value="ECO:0007669"/>
    <property type="project" value="TreeGrafter"/>
</dbReference>
<reference evidence="17" key="1">
    <citation type="journal article" date="2020" name="bioRxiv">
        <title>Whole genome comparisons of ergot fungi reveals the divergence and evolution of species within the genus Claviceps are the result of varying mechanisms driving genome evolution and host range expansion.</title>
        <authorList>
            <person name="Wyka S.A."/>
            <person name="Mondo S.J."/>
            <person name="Liu M."/>
            <person name="Dettman J."/>
            <person name="Nalam V."/>
            <person name="Broders K.D."/>
        </authorList>
    </citation>
    <scope>NUCLEOTIDE SEQUENCE</scope>
    <source>
        <strain evidence="17">CCC 602</strain>
    </source>
</reference>
<dbReference type="PANTHER" id="PTHR45792">
    <property type="entry name" value="DIACYLGLYCEROL LIPASE HOMOLOG-RELATED"/>
    <property type="match status" value="1"/>
</dbReference>
<evidence type="ECO:0000256" key="3">
    <source>
        <dbReference type="ARBA" id="ARBA00022475"/>
    </source>
</evidence>
<evidence type="ECO:0000256" key="11">
    <source>
        <dbReference type="ARBA" id="ARBA00023098"/>
    </source>
</evidence>
<feature type="region of interest" description="Disordered" evidence="15">
    <location>
        <begin position="523"/>
        <end position="687"/>
    </location>
</feature>
<keyword evidence="10" id="KW-1133">Transmembrane helix</keyword>